<dbReference type="PANTHER" id="PTHR24421">
    <property type="entry name" value="NITRATE/NITRITE SENSOR PROTEIN NARX-RELATED"/>
    <property type="match status" value="1"/>
</dbReference>
<keyword evidence="3" id="KW-0808">Transferase</keyword>
<dbReference type="SUPFAM" id="SSF48452">
    <property type="entry name" value="TPR-like"/>
    <property type="match status" value="2"/>
</dbReference>
<evidence type="ECO:0000313" key="9">
    <source>
        <dbReference type="EMBL" id="MBK0370079.1"/>
    </source>
</evidence>
<keyword evidence="8" id="KW-0472">Membrane</keyword>
<evidence type="ECO:0000256" key="3">
    <source>
        <dbReference type="ARBA" id="ARBA00022679"/>
    </source>
</evidence>
<dbReference type="PANTHER" id="PTHR24421:SF10">
    <property type="entry name" value="NITRATE_NITRITE SENSOR PROTEIN NARQ"/>
    <property type="match status" value="1"/>
</dbReference>
<dbReference type="InterPro" id="IPR036890">
    <property type="entry name" value="HATPase_C_sf"/>
</dbReference>
<dbReference type="EMBL" id="JAEHFV010000003">
    <property type="protein sequence ID" value="MBK0370079.1"/>
    <property type="molecule type" value="Genomic_DNA"/>
</dbReference>
<dbReference type="PROSITE" id="PS50005">
    <property type="entry name" value="TPR"/>
    <property type="match status" value="1"/>
</dbReference>
<evidence type="ECO:0000256" key="6">
    <source>
        <dbReference type="PROSITE-ProRule" id="PRU00339"/>
    </source>
</evidence>
<accession>A0A934UK03</accession>
<dbReference type="Pfam" id="PF13374">
    <property type="entry name" value="TPR_10"/>
    <property type="match status" value="1"/>
</dbReference>
<sequence length="549" mass="63200">MSCNRDFEKKSQLAVYKQKANILREKAIRNFSSGQHGKAFIYFNKAKEFYTISKDTANVEYCLYQMAVSQQTSGDYIGSEETLTELLGFDNINYQSPINNLLGIIAKEHGYYNDAIKYYKLTLKNAKNEVDRISPLNNMATVYIEMNRPSKAIQILESILKSEVLNDSVLILKKAKILDNLGYAYFKAGNRKEAILNLDLALEIRKESIHYGYDLIESYLHLAKFYQVENLQKSNGWALKAYSNATVYKSVDERLESLSILMENGTQSIYVKQYLNLSDSIQKVRNSAKNQFAKIRYDSQKEKEENQQLKLEKASNLLKLERAKTERLGFAIGTVLFGLGLFYIIVYFKRRNQKEKVKAIYETETRISKQLHDELANDVFQTISYVQLSGEINLQEDKLLNKLDHIYNKARNLSREMADIDTGSSFKMELKQMIGDYGNESINVVFRDNDQINWDGVNKRSKITIYRVLQELMVNMKKHSNAEIVVVGFKDNGKLIEIFYSDNGKGIANKEPKKNGLKNVENRIQTVKGTFTFGSNEGKGFRFNFSIPK</sequence>
<name>A0A934UK03_9FLAO</name>
<dbReference type="SMART" id="SM00028">
    <property type="entry name" value="TPR"/>
    <property type="match status" value="3"/>
</dbReference>
<dbReference type="InterPro" id="IPR019734">
    <property type="entry name" value="TPR_rpt"/>
</dbReference>
<dbReference type="CDD" id="cd16917">
    <property type="entry name" value="HATPase_UhpB-NarQ-NarX-like"/>
    <property type="match status" value="1"/>
</dbReference>
<dbReference type="Proteomes" id="UP000609172">
    <property type="component" value="Unassembled WGS sequence"/>
</dbReference>
<evidence type="ECO:0000256" key="2">
    <source>
        <dbReference type="ARBA" id="ARBA00012438"/>
    </source>
</evidence>
<dbReference type="SUPFAM" id="SSF55874">
    <property type="entry name" value="ATPase domain of HSP90 chaperone/DNA topoisomerase II/histidine kinase"/>
    <property type="match status" value="1"/>
</dbReference>
<keyword evidence="7" id="KW-0175">Coiled coil</keyword>
<feature type="transmembrane region" description="Helical" evidence="8">
    <location>
        <begin position="328"/>
        <end position="348"/>
    </location>
</feature>
<comment type="caution">
    <text evidence="9">The sequence shown here is derived from an EMBL/GenBank/DDBJ whole genome shotgun (WGS) entry which is preliminary data.</text>
</comment>
<keyword evidence="5" id="KW-0902">Two-component regulatory system</keyword>
<proteinExistence type="predicted"/>
<evidence type="ECO:0000256" key="8">
    <source>
        <dbReference type="SAM" id="Phobius"/>
    </source>
</evidence>
<dbReference type="AlphaFoldDB" id="A0A934UK03"/>
<gene>
    <name evidence="9" type="ORF">I5M07_09510</name>
</gene>
<dbReference type="Gene3D" id="3.30.565.10">
    <property type="entry name" value="Histidine kinase-like ATPase, C-terminal domain"/>
    <property type="match status" value="1"/>
</dbReference>
<keyword evidence="4" id="KW-0418">Kinase</keyword>
<keyword evidence="8" id="KW-0812">Transmembrane</keyword>
<feature type="repeat" description="TPR" evidence="6">
    <location>
        <begin position="175"/>
        <end position="208"/>
    </location>
</feature>
<dbReference type="InterPro" id="IPR050482">
    <property type="entry name" value="Sensor_HK_TwoCompSys"/>
</dbReference>
<evidence type="ECO:0000256" key="1">
    <source>
        <dbReference type="ARBA" id="ARBA00000085"/>
    </source>
</evidence>
<keyword evidence="8" id="KW-1133">Transmembrane helix</keyword>
<evidence type="ECO:0000256" key="7">
    <source>
        <dbReference type="SAM" id="Coils"/>
    </source>
</evidence>
<dbReference type="Gene3D" id="1.25.40.10">
    <property type="entry name" value="Tetratricopeptide repeat domain"/>
    <property type="match status" value="1"/>
</dbReference>
<evidence type="ECO:0000256" key="5">
    <source>
        <dbReference type="ARBA" id="ARBA00023012"/>
    </source>
</evidence>
<evidence type="ECO:0000313" key="10">
    <source>
        <dbReference type="Proteomes" id="UP000609172"/>
    </source>
</evidence>
<dbReference type="InterPro" id="IPR011990">
    <property type="entry name" value="TPR-like_helical_dom_sf"/>
</dbReference>
<organism evidence="9 10">
    <name type="scientific">Flavobacterium agrisoli</name>
    <dbReference type="NCBI Taxonomy" id="2793066"/>
    <lineage>
        <taxon>Bacteria</taxon>
        <taxon>Pseudomonadati</taxon>
        <taxon>Bacteroidota</taxon>
        <taxon>Flavobacteriia</taxon>
        <taxon>Flavobacteriales</taxon>
        <taxon>Flavobacteriaceae</taxon>
        <taxon>Flavobacterium</taxon>
    </lineage>
</organism>
<keyword evidence="6" id="KW-0802">TPR repeat</keyword>
<keyword evidence="10" id="KW-1185">Reference proteome</keyword>
<dbReference type="RefSeq" id="WP_200106206.1">
    <property type="nucleotide sequence ID" value="NZ_JAEHFV010000003.1"/>
</dbReference>
<evidence type="ECO:0000256" key="4">
    <source>
        <dbReference type="ARBA" id="ARBA00022777"/>
    </source>
</evidence>
<reference evidence="9" key="1">
    <citation type="submission" date="2020-12" db="EMBL/GenBank/DDBJ databases">
        <title>Bacterial novel species Flavobacterium sp. SE-1-e isolated from soil.</title>
        <authorList>
            <person name="Jung H.-Y."/>
        </authorList>
    </citation>
    <scope>NUCLEOTIDE SEQUENCE</scope>
    <source>
        <strain evidence="9">SE-1-e</strain>
    </source>
</reference>
<comment type="catalytic activity">
    <reaction evidence="1">
        <text>ATP + protein L-histidine = ADP + protein N-phospho-L-histidine.</text>
        <dbReference type="EC" id="2.7.13.3"/>
    </reaction>
</comment>
<dbReference type="GO" id="GO:0000160">
    <property type="term" value="P:phosphorelay signal transduction system"/>
    <property type="evidence" value="ECO:0007669"/>
    <property type="project" value="UniProtKB-KW"/>
</dbReference>
<dbReference type="GO" id="GO:0004673">
    <property type="term" value="F:protein histidine kinase activity"/>
    <property type="evidence" value="ECO:0007669"/>
    <property type="project" value="UniProtKB-EC"/>
</dbReference>
<protein>
    <recommendedName>
        <fullName evidence="2">histidine kinase</fullName>
        <ecNumber evidence="2">2.7.13.3</ecNumber>
    </recommendedName>
</protein>
<dbReference type="EC" id="2.7.13.3" evidence="2"/>
<feature type="coiled-coil region" evidence="7">
    <location>
        <begin position="297"/>
        <end position="326"/>
    </location>
</feature>